<evidence type="ECO:0000313" key="1">
    <source>
        <dbReference type="EMBL" id="EDY16081.1"/>
    </source>
</evidence>
<reference evidence="1 2" key="1">
    <citation type="journal article" date="2011" name="J. Bacteriol.">
        <title>Genome sequence of Chthoniobacter flavus Ellin428, an aerobic heterotrophic soil bacterium.</title>
        <authorList>
            <person name="Kant R."/>
            <person name="van Passel M.W."/>
            <person name="Palva A."/>
            <person name="Lucas S."/>
            <person name="Lapidus A."/>
            <person name="Glavina Del Rio T."/>
            <person name="Dalin E."/>
            <person name="Tice H."/>
            <person name="Bruce D."/>
            <person name="Goodwin L."/>
            <person name="Pitluck S."/>
            <person name="Larimer F.W."/>
            <person name="Land M.L."/>
            <person name="Hauser L."/>
            <person name="Sangwan P."/>
            <person name="de Vos W.M."/>
            <person name="Janssen P.H."/>
            <person name="Smidt H."/>
        </authorList>
    </citation>
    <scope>NUCLEOTIDE SEQUENCE [LARGE SCALE GENOMIC DNA]</scope>
    <source>
        <strain evidence="1 2">Ellin428</strain>
    </source>
</reference>
<accession>B4DBW5</accession>
<name>B4DBW5_9BACT</name>
<dbReference type="InParanoid" id="B4DBW5"/>
<evidence type="ECO:0000313" key="2">
    <source>
        <dbReference type="Proteomes" id="UP000005824"/>
    </source>
</evidence>
<protein>
    <submittedName>
        <fullName evidence="1">Uncharacterized protein</fullName>
    </submittedName>
</protein>
<proteinExistence type="predicted"/>
<organism evidence="1 2">
    <name type="scientific">Chthoniobacter flavus Ellin428</name>
    <dbReference type="NCBI Taxonomy" id="497964"/>
    <lineage>
        <taxon>Bacteria</taxon>
        <taxon>Pseudomonadati</taxon>
        <taxon>Verrucomicrobiota</taxon>
        <taxon>Spartobacteria</taxon>
        <taxon>Chthoniobacterales</taxon>
        <taxon>Chthoniobacteraceae</taxon>
        <taxon>Chthoniobacter</taxon>
    </lineage>
</organism>
<dbReference type="Proteomes" id="UP000005824">
    <property type="component" value="Unassembled WGS sequence"/>
</dbReference>
<comment type="caution">
    <text evidence="1">The sequence shown here is derived from an EMBL/GenBank/DDBJ whole genome shotgun (WGS) entry which is preliminary data.</text>
</comment>
<dbReference type="AlphaFoldDB" id="B4DBW5"/>
<keyword evidence="2" id="KW-1185">Reference proteome</keyword>
<dbReference type="EMBL" id="ABVL01000041">
    <property type="protein sequence ID" value="EDY16081.1"/>
    <property type="molecule type" value="Genomic_DNA"/>
</dbReference>
<dbReference type="STRING" id="497964.CfE428DRAFT_6406"/>
<gene>
    <name evidence="1" type="ORF">CfE428DRAFT_6406</name>
</gene>
<sequence>MMLRGLVVLIIAVLFCGLTAPKASGQQYGPPSVLYNGVLYNFQYTAYNLYGEYVDFYDTSLDLWVDDFYYLVHYPDFGSEAPWYYDQGGQMLWWEGNYAVGMDEITFLDFPYCFKVLTWDQITSPVPFVVNGRYTVPTYWSGANGAWVTTVDLTSPSYMQFGSSPWFWVDPNLNNYTNATLLDARYYSNIFETDPPPQVYINGQAYNLDSTDVTAGGQNYTDTLHYSGSVGYVEIQRNATSNSTMASYMWGTAPNGETFTTSYDPDSWQIGALPADLAISFNAISGTPANGPPYVSWAGNLLHFYYTTGDGKDLYWAPGDAGGDYSVIVGSDDSVTATHGGTETAGTYLPASSTFTNVAGNAPISDNFFALGSDGNPVGLPSGVTVLVYGRGFGNSVLLPDGIHTGGYTYQRPDGSWGRKYVGLPANNMFVISDDAGNYNSQLYITQDGESINAVSRLAAGQQLPGASLCQWDAVSFALGNELRWRDGAEHIWRRVLYFGGRRYYADLGLGLG</sequence>